<evidence type="ECO:0000313" key="1">
    <source>
        <dbReference type="EMBL" id="KKL95601.1"/>
    </source>
</evidence>
<protein>
    <recommendedName>
        <fullName evidence="2">N-acetyltransferase domain-containing protein</fullName>
    </recommendedName>
</protein>
<organism evidence="1">
    <name type="scientific">marine sediment metagenome</name>
    <dbReference type="NCBI Taxonomy" id="412755"/>
    <lineage>
        <taxon>unclassified sequences</taxon>
        <taxon>metagenomes</taxon>
        <taxon>ecological metagenomes</taxon>
    </lineage>
</organism>
<comment type="caution">
    <text evidence="1">The sequence shown here is derived from an EMBL/GenBank/DDBJ whole genome shotgun (WGS) entry which is preliminary data.</text>
</comment>
<reference evidence="1" key="1">
    <citation type="journal article" date="2015" name="Nature">
        <title>Complex archaea that bridge the gap between prokaryotes and eukaryotes.</title>
        <authorList>
            <person name="Spang A."/>
            <person name="Saw J.H."/>
            <person name="Jorgensen S.L."/>
            <person name="Zaremba-Niedzwiedzka K."/>
            <person name="Martijn J."/>
            <person name="Lind A.E."/>
            <person name="van Eijk R."/>
            <person name="Schleper C."/>
            <person name="Guy L."/>
            <person name="Ettema T.J."/>
        </authorList>
    </citation>
    <scope>NUCLEOTIDE SEQUENCE</scope>
</reference>
<dbReference type="AlphaFoldDB" id="A0A0F9GY25"/>
<accession>A0A0F9GY25</accession>
<name>A0A0F9GY25_9ZZZZ</name>
<proteinExistence type="predicted"/>
<evidence type="ECO:0008006" key="2">
    <source>
        <dbReference type="Google" id="ProtNLM"/>
    </source>
</evidence>
<sequence>MDTVIQHTPKALDDFAVMLWSGAPIDYIWEDVEPLLRQGEEYLAPHYSLADVRTLLHGGRLVLWTAADQGGIVLVMLVELTRFPGCEVARILYIGGSGVKKVLPMIDFLHLWARRQGVDRIEVTGRPGWLRLLEPEGYLFESVTLVRDLGDVKEH</sequence>
<dbReference type="EMBL" id="LAZR01018636">
    <property type="protein sequence ID" value="KKL95601.1"/>
    <property type="molecule type" value="Genomic_DNA"/>
</dbReference>
<gene>
    <name evidence="1" type="ORF">LCGC14_1852940</name>
</gene>